<organism evidence="2 3">
    <name type="scientific">Paenibacillus alvei</name>
    <name type="common">Bacillus alvei</name>
    <dbReference type="NCBI Taxonomy" id="44250"/>
    <lineage>
        <taxon>Bacteria</taxon>
        <taxon>Bacillati</taxon>
        <taxon>Bacillota</taxon>
        <taxon>Bacilli</taxon>
        <taxon>Bacillales</taxon>
        <taxon>Paenibacillaceae</taxon>
        <taxon>Paenibacillus</taxon>
    </lineage>
</organism>
<comment type="similarity">
    <text evidence="1">Belongs to the UPF0340 family.</text>
</comment>
<dbReference type="EMBL" id="LS992241">
    <property type="protein sequence ID" value="SYX86568.1"/>
    <property type="molecule type" value="Genomic_DNA"/>
</dbReference>
<dbReference type="InterPro" id="IPR028345">
    <property type="entry name" value="Antibiotic_NAT-like"/>
</dbReference>
<accession>A0A383RHT5</accession>
<dbReference type="AlphaFoldDB" id="A0A383RHT5"/>
<dbReference type="SUPFAM" id="SSF110710">
    <property type="entry name" value="TTHA0583/YokD-like"/>
    <property type="match status" value="1"/>
</dbReference>
<dbReference type="Pfam" id="PF04260">
    <property type="entry name" value="DUF436"/>
    <property type="match status" value="1"/>
</dbReference>
<dbReference type="Gene3D" id="3.40.50.10360">
    <property type="entry name" value="Hypothetical protein TT1679"/>
    <property type="match status" value="1"/>
</dbReference>
<name>A0A383RHT5_PAEAL</name>
<dbReference type="InterPro" id="IPR006340">
    <property type="entry name" value="DUF436"/>
</dbReference>
<dbReference type="Proteomes" id="UP000304148">
    <property type="component" value="Chromosome"/>
</dbReference>
<gene>
    <name evidence="2" type="ORF">PBLR_14994</name>
</gene>
<dbReference type="HAMAP" id="MF_00800">
    <property type="entry name" value="UPF0340"/>
    <property type="match status" value="1"/>
</dbReference>
<dbReference type="NCBIfam" id="TIGR01440">
    <property type="entry name" value="TIGR01440 family protein"/>
    <property type="match status" value="1"/>
</dbReference>
<protein>
    <recommendedName>
        <fullName evidence="1">UPF0340 protein PBLR_14994</fullName>
    </recommendedName>
</protein>
<proteinExistence type="inferred from homology"/>
<evidence type="ECO:0000313" key="2">
    <source>
        <dbReference type="EMBL" id="SYX86568.1"/>
    </source>
</evidence>
<reference evidence="3" key="1">
    <citation type="submission" date="2018-08" db="EMBL/GenBank/DDBJ databases">
        <authorList>
            <person name="Chevrot R."/>
        </authorList>
    </citation>
    <scope>NUCLEOTIDE SEQUENCE [LARGE SCALE GENOMIC DNA]</scope>
</reference>
<evidence type="ECO:0000313" key="3">
    <source>
        <dbReference type="Proteomes" id="UP000304148"/>
    </source>
</evidence>
<sequence>MGSMNEIEKNEHQGPASSFLKMGQVREQAEAAAHALVREAGLKPGQLVVIGCSTSEVAGARIGTSGATDTAQAIFAGLDVLRSSYGLEIAFQCCEHLNRALVVERRTLERHRLVEVSAVPVRKAGGSMAAYAYRHLTDACLVEEICAHAGIDIGETLIGMHLRRVAVPLRTEVRYIGKARVNMAKTRPKLIGGERAVYQLPTEDGLSSCE</sequence>
<evidence type="ECO:0000256" key="1">
    <source>
        <dbReference type="HAMAP-Rule" id="MF_00800"/>
    </source>
</evidence>
<dbReference type="PIRSF" id="PIRSF007510">
    <property type="entry name" value="UCP007510"/>
    <property type="match status" value="1"/>
</dbReference>